<feature type="binding site" evidence="9">
    <location>
        <begin position="329"/>
        <end position="330"/>
    </location>
    <ligand>
        <name>pyridoxal 5'-phosphate</name>
        <dbReference type="ChEBI" id="CHEBI:597326"/>
    </ligand>
</feature>
<evidence type="ECO:0000256" key="5">
    <source>
        <dbReference type="ARBA" id="ARBA00022691"/>
    </source>
</evidence>
<comment type="function">
    <text evidence="9">Catalyzes the transfer of the alpha-amino group from S-adenosyl-L-methionine (SAM) to 7-keto-8-aminopelargonic acid (KAPA) to form 7,8-diaminopelargonic acid (DAPA). It is the only aminotransferase known to utilize SAM as an amino donor.</text>
</comment>
<comment type="caution">
    <text evidence="9">Lacks conserved residue(s) required for the propagation of feature annotation.</text>
</comment>
<keyword evidence="11" id="KW-1185">Reference proteome</keyword>
<evidence type="ECO:0000256" key="1">
    <source>
        <dbReference type="ARBA" id="ARBA00001933"/>
    </source>
</evidence>
<dbReference type="PANTHER" id="PTHR42684:SF17">
    <property type="entry name" value="ADENOSYLMETHIONINE-8-AMINO-7-OXONONANOATE AMINOTRANSFERASE"/>
    <property type="match status" value="1"/>
</dbReference>
<keyword evidence="9" id="KW-0963">Cytoplasm</keyword>
<dbReference type="InterPro" id="IPR015422">
    <property type="entry name" value="PyrdxlP-dep_Trfase_small"/>
</dbReference>
<dbReference type="InterPro" id="IPR049704">
    <property type="entry name" value="Aminotrans_3_PPA_site"/>
</dbReference>
<dbReference type="PROSITE" id="PS00600">
    <property type="entry name" value="AA_TRANSFER_CLASS_3"/>
    <property type="match status" value="1"/>
</dbReference>
<feature type="binding site" evidence="9">
    <location>
        <begin position="149"/>
        <end position="150"/>
    </location>
    <ligand>
        <name>pyridoxal 5'-phosphate</name>
        <dbReference type="ChEBI" id="CHEBI:597326"/>
    </ligand>
</feature>
<comment type="catalytic activity">
    <reaction evidence="8 9">
        <text>(8S)-8-amino-7-oxononanoate + S-adenosyl-L-methionine = S-adenosyl-4-methylsulfanyl-2-oxobutanoate + (7R,8S)-7,8-diammoniononanoate</text>
        <dbReference type="Rhea" id="RHEA:16861"/>
        <dbReference type="ChEBI" id="CHEBI:16490"/>
        <dbReference type="ChEBI" id="CHEBI:59789"/>
        <dbReference type="ChEBI" id="CHEBI:149468"/>
        <dbReference type="ChEBI" id="CHEBI:149469"/>
        <dbReference type="EC" id="2.6.1.62"/>
    </reaction>
</comment>
<comment type="pathway">
    <text evidence="2 9">Cofactor biosynthesis; biotin biosynthesis; 7,8-diaminononanoate from 8-amino-7-oxononanoate (SAM route): step 1/1.</text>
</comment>
<comment type="caution">
    <text evidence="10">The sequence shown here is derived from an EMBL/GenBank/DDBJ whole genome shotgun (WGS) entry which is preliminary data.</text>
</comment>
<dbReference type="NCBIfam" id="TIGR00508">
    <property type="entry name" value="bioA"/>
    <property type="match status" value="1"/>
</dbReference>
<dbReference type="Gene3D" id="3.40.640.10">
    <property type="entry name" value="Type I PLP-dependent aspartate aminotransferase-like (Major domain)"/>
    <property type="match status" value="1"/>
</dbReference>
<evidence type="ECO:0000256" key="9">
    <source>
        <dbReference type="HAMAP-Rule" id="MF_00834"/>
    </source>
</evidence>
<dbReference type="GO" id="GO:0004015">
    <property type="term" value="F:adenosylmethionine-8-amino-7-oxononanoate transaminase activity"/>
    <property type="evidence" value="ECO:0007669"/>
    <property type="project" value="UniProtKB-EC"/>
</dbReference>
<dbReference type="Pfam" id="PF00202">
    <property type="entry name" value="Aminotran_3"/>
    <property type="match status" value="1"/>
</dbReference>
<feature type="binding site" evidence="9">
    <location>
        <position position="295"/>
    </location>
    <ligand>
        <name>substrate</name>
    </ligand>
</feature>
<evidence type="ECO:0000313" key="11">
    <source>
        <dbReference type="Proteomes" id="UP001596472"/>
    </source>
</evidence>
<dbReference type="Proteomes" id="UP001596472">
    <property type="component" value="Unassembled WGS sequence"/>
</dbReference>
<feature type="binding site" evidence="9">
    <location>
        <position position="182"/>
    </location>
    <ligand>
        <name>substrate</name>
    </ligand>
</feature>
<dbReference type="EMBL" id="JBHTBS010000006">
    <property type="protein sequence ID" value="MFC7338152.1"/>
    <property type="molecule type" value="Genomic_DNA"/>
</dbReference>
<keyword evidence="3 9" id="KW-0032">Aminotransferase</keyword>
<dbReference type="SUPFAM" id="SSF53383">
    <property type="entry name" value="PLP-dependent transferases"/>
    <property type="match status" value="1"/>
</dbReference>
<evidence type="ECO:0000256" key="6">
    <source>
        <dbReference type="ARBA" id="ARBA00022756"/>
    </source>
</evidence>
<feature type="binding site" evidence="9">
    <location>
        <position position="422"/>
    </location>
    <ligand>
        <name>substrate</name>
    </ligand>
</feature>
<dbReference type="EC" id="2.6.1.62" evidence="9"/>
<dbReference type="HAMAP" id="MF_00834">
    <property type="entry name" value="BioA"/>
    <property type="match status" value="1"/>
</dbReference>
<feature type="binding site" evidence="9">
    <location>
        <position position="266"/>
    </location>
    <ligand>
        <name>pyridoxal 5'-phosphate</name>
        <dbReference type="ChEBI" id="CHEBI:597326"/>
    </ligand>
</feature>
<dbReference type="InterPro" id="IPR005814">
    <property type="entry name" value="Aminotrans_3"/>
</dbReference>
<evidence type="ECO:0000256" key="3">
    <source>
        <dbReference type="ARBA" id="ARBA00022576"/>
    </source>
</evidence>
<evidence type="ECO:0000256" key="4">
    <source>
        <dbReference type="ARBA" id="ARBA00022679"/>
    </source>
</evidence>
<dbReference type="InterPro" id="IPR015424">
    <property type="entry name" value="PyrdxlP-dep_Trfase"/>
</dbReference>
<comment type="subcellular location">
    <subcellularLocation>
        <location evidence="9">Cytoplasm</location>
    </subcellularLocation>
</comment>
<name>A0ABW2L733_9BACT</name>
<protein>
    <recommendedName>
        <fullName evidence="9">Adenosylmethionine-8-amino-7-oxononanoate aminotransferase</fullName>
        <ecNumber evidence="9">2.6.1.62</ecNumber>
    </recommendedName>
    <alternativeName>
        <fullName evidence="9">7,8-diamino-pelargonic acid aminotransferase</fullName>
        <shortName evidence="9">DAPA AT</shortName>
        <shortName evidence="9">DAPA aminotransferase</shortName>
    </alternativeName>
    <alternativeName>
        <fullName evidence="9">7,8-diaminononanoate synthase</fullName>
        <shortName evidence="9">DANS</shortName>
    </alternativeName>
    <alternativeName>
        <fullName evidence="9">Diaminopelargonic acid synthase</fullName>
    </alternativeName>
</protein>
<dbReference type="InterPro" id="IPR015421">
    <property type="entry name" value="PyrdxlP-dep_Trfase_major"/>
</dbReference>
<feature type="binding site" evidence="9">
    <location>
        <position position="328"/>
    </location>
    <ligand>
        <name>substrate</name>
    </ligand>
</feature>
<comment type="subunit">
    <text evidence="9">Homodimer.</text>
</comment>
<dbReference type="Gene3D" id="3.90.1150.10">
    <property type="entry name" value="Aspartate Aminotransferase, domain 1"/>
    <property type="match status" value="1"/>
</dbReference>
<sequence>MSGEFRGRMTEGGGRIILANRARGFSVASMREDTRRWIEADKRHGWHPFTPQEAWTDDGHEPLVLVRGEGAWLGDSEGRKYFDGNSSIWTNIHGHNHPALNAALRKQAEEVAHTSYLGFANPRASELAEKLVSLVPSRTLERVFFSDNGSTAVEVAMKMSLQYWMQSGEPTRDRFVAFANGYHGDTMGAASLGGVSRFFERFRKFGVEVDFVESLDELAKLDAGKIAAVMVEPLIQGVNEMRPWPEGMLRNLRTACDDAGMHLILDEVMTGFGRTGTMFACEQESVVPDFLCLAKGLTGGYMPMAATMTTAKVYEAFLGAAENAFYYGHSYTANPLGCALALASLELFESERTLERLKPKIAAMGELLVALKEKQPMVHEVRQCGFVAGIELRQLDGSPFSPSEKMGEKVCVAAREHGLLTRPIRDTIVMMPPLCAEVGDLEKAFEALRRALASGVSLLGK</sequence>
<comment type="cofactor">
    <cofactor evidence="1 9">
        <name>pyridoxal 5'-phosphate</name>
        <dbReference type="ChEBI" id="CHEBI:597326"/>
    </cofactor>
</comment>
<dbReference type="PANTHER" id="PTHR42684">
    <property type="entry name" value="ADENOSYLMETHIONINE-8-AMINO-7-OXONONANOATE AMINOTRANSFERASE"/>
    <property type="match status" value="1"/>
</dbReference>
<feature type="modified residue" description="N6-(pyridoxal phosphate)lysine" evidence="9">
    <location>
        <position position="295"/>
    </location>
</feature>
<accession>A0ABW2L733</accession>
<dbReference type="RefSeq" id="WP_379713143.1">
    <property type="nucleotide sequence ID" value="NZ_JBHTBS010000006.1"/>
</dbReference>
<keyword evidence="7 9" id="KW-0663">Pyridoxal phosphate</keyword>
<comment type="similarity">
    <text evidence="9">Belongs to the class-III pyridoxal-phosphate-dependent aminotransferase family. BioA subfamily.</text>
</comment>
<evidence type="ECO:0000256" key="7">
    <source>
        <dbReference type="ARBA" id="ARBA00022898"/>
    </source>
</evidence>
<keyword evidence="5 9" id="KW-0949">S-adenosyl-L-methionine</keyword>
<reference evidence="11" key="1">
    <citation type="journal article" date="2019" name="Int. J. Syst. Evol. Microbiol.">
        <title>The Global Catalogue of Microorganisms (GCM) 10K type strain sequencing project: providing services to taxonomists for standard genome sequencing and annotation.</title>
        <authorList>
            <consortium name="The Broad Institute Genomics Platform"/>
            <consortium name="The Broad Institute Genome Sequencing Center for Infectious Disease"/>
            <person name="Wu L."/>
            <person name="Ma J."/>
        </authorList>
    </citation>
    <scope>NUCLEOTIDE SEQUENCE [LARGE SCALE GENOMIC DNA]</scope>
    <source>
        <strain evidence="11">CGMCC 4.1467</strain>
    </source>
</reference>
<gene>
    <name evidence="9 10" type="primary">bioA</name>
    <name evidence="10" type="ORF">ACFQY0_13240</name>
</gene>
<evidence type="ECO:0000256" key="2">
    <source>
        <dbReference type="ARBA" id="ARBA00005063"/>
    </source>
</evidence>
<organism evidence="10 11">
    <name type="scientific">Haloferula chungangensis</name>
    <dbReference type="NCBI Taxonomy" id="1048331"/>
    <lineage>
        <taxon>Bacteria</taxon>
        <taxon>Pseudomonadati</taxon>
        <taxon>Verrucomicrobiota</taxon>
        <taxon>Verrucomicrobiia</taxon>
        <taxon>Verrucomicrobiales</taxon>
        <taxon>Verrucomicrobiaceae</taxon>
        <taxon>Haloferula</taxon>
    </lineage>
</organism>
<evidence type="ECO:0000256" key="8">
    <source>
        <dbReference type="ARBA" id="ARBA00048449"/>
    </source>
</evidence>
<keyword evidence="4 9" id="KW-0808">Transferase</keyword>
<dbReference type="CDD" id="cd00610">
    <property type="entry name" value="OAT_like"/>
    <property type="match status" value="1"/>
</dbReference>
<dbReference type="InterPro" id="IPR005815">
    <property type="entry name" value="BioA"/>
</dbReference>
<proteinExistence type="inferred from homology"/>
<feature type="site" description="Participates in the substrate recognition with KAPA and in a stacking interaction with the adenine ring of SAM" evidence="9">
    <location>
        <position position="49"/>
    </location>
</feature>
<keyword evidence="6 9" id="KW-0093">Biotin biosynthesis</keyword>
<evidence type="ECO:0000313" key="10">
    <source>
        <dbReference type="EMBL" id="MFC7338152.1"/>
    </source>
</evidence>